<name>A0A3B7MID9_9BACT</name>
<feature type="transmembrane region" description="Helical" evidence="1">
    <location>
        <begin position="92"/>
        <end position="110"/>
    </location>
</feature>
<organism evidence="2 3">
    <name type="scientific">Paraflavitalea soli</name>
    <dbReference type="NCBI Taxonomy" id="2315862"/>
    <lineage>
        <taxon>Bacteria</taxon>
        <taxon>Pseudomonadati</taxon>
        <taxon>Bacteroidota</taxon>
        <taxon>Chitinophagia</taxon>
        <taxon>Chitinophagales</taxon>
        <taxon>Chitinophagaceae</taxon>
        <taxon>Paraflavitalea</taxon>
    </lineage>
</organism>
<protein>
    <recommendedName>
        <fullName evidence="4">DUF2157 domain-containing protein</fullName>
    </recommendedName>
</protein>
<accession>A0A3B7MID9</accession>
<dbReference type="AlphaFoldDB" id="A0A3B7MID9"/>
<dbReference type="Proteomes" id="UP000263900">
    <property type="component" value="Chromosome"/>
</dbReference>
<dbReference type="KEGG" id="pseg:D3H65_03405"/>
<keyword evidence="1" id="KW-1133">Transmembrane helix</keyword>
<evidence type="ECO:0000256" key="1">
    <source>
        <dbReference type="SAM" id="Phobius"/>
    </source>
</evidence>
<feature type="transmembrane region" description="Helical" evidence="1">
    <location>
        <begin position="66"/>
        <end position="86"/>
    </location>
</feature>
<proteinExistence type="predicted"/>
<keyword evidence="3" id="KW-1185">Reference proteome</keyword>
<gene>
    <name evidence="2" type="ORF">D3H65_03405</name>
</gene>
<keyword evidence="1" id="KW-0812">Transmembrane</keyword>
<sequence>MEKVPNPDIQIRTLHSKASRLVESRYTDEYILEELCREGISIDYARAILTFAHSDCASKKEAQVKLTTGLALIMGSVLFIITSYRFVQQTGMGMLLIEWGIVIAGIMRLFKSYGLFKRLGYR</sequence>
<dbReference type="RefSeq" id="WP_119048911.1">
    <property type="nucleotide sequence ID" value="NZ_CP032157.1"/>
</dbReference>
<reference evidence="2 3" key="1">
    <citation type="submission" date="2018-09" db="EMBL/GenBank/DDBJ databases">
        <title>Genome sequencing of strain 6GH32-13.</title>
        <authorList>
            <person name="Weon H.-Y."/>
            <person name="Heo J."/>
            <person name="Kwon S.-W."/>
        </authorList>
    </citation>
    <scope>NUCLEOTIDE SEQUENCE [LARGE SCALE GENOMIC DNA]</scope>
    <source>
        <strain evidence="2 3">5GH32-13</strain>
    </source>
</reference>
<evidence type="ECO:0008006" key="4">
    <source>
        <dbReference type="Google" id="ProtNLM"/>
    </source>
</evidence>
<dbReference type="EMBL" id="CP032157">
    <property type="protein sequence ID" value="AXY73073.1"/>
    <property type="molecule type" value="Genomic_DNA"/>
</dbReference>
<evidence type="ECO:0000313" key="3">
    <source>
        <dbReference type="Proteomes" id="UP000263900"/>
    </source>
</evidence>
<evidence type="ECO:0000313" key="2">
    <source>
        <dbReference type="EMBL" id="AXY73073.1"/>
    </source>
</evidence>
<keyword evidence="1" id="KW-0472">Membrane</keyword>